<protein>
    <submittedName>
        <fullName evidence="3">VOC family protein</fullName>
    </submittedName>
</protein>
<keyword evidence="4" id="KW-1185">Reference proteome</keyword>
<dbReference type="PANTHER" id="PTHR43279">
    <property type="entry name" value="CATECHOL-2,3-DIOXYGENASE"/>
    <property type="match status" value="1"/>
</dbReference>
<dbReference type="PROSITE" id="PS00934">
    <property type="entry name" value="GLYOXALASE_I_1"/>
    <property type="match status" value="1"/>
</dbReference>
<gene>
    <name evidence="3" type="ORF">D1B31_19505</name>
</gene>
<dbReference type="AlphaFoldDB" id="A0A417YN95"/>
<dbReference type="EMBL" id="QWEG01000014">
    <property type="protein sequence ID" value="RHW34880.1"/>
    <property type="molecule type" value="Genomic_DNA"/>
</dbReference>
<dbReference type="PROSITE" id="PS51819">
    <property type="entry name" value="VOC"/>
    <property type="match status" value="2"/>
</dbReference>
<evidence type="ECO:0000259" key="2">
    <source>
        <dbReference type="PROSITE" id="PS51819"/>
    </source>
</evidence>
<proteinExistence type="predicted"/>
<dbReference type="InterPro" id="IPR018146">
    <property type="entry name" value="Glyoxalase_1_CS"/>
</dbReference>
<dbReference type="InterPro" id="IPR029068">
    <property type="entry name" value="Glyas_Bleomycin-R_OHBP_Dase"/>
</dbReference>
<sequence length="278" mass="30770">MNFHRYPNTFIGTVHIKVENLERSVEFYQSVIGLHILDKEERSAVMGAGTHPLLVIEEPKNVIPKQGRTTGLFHFAILLPTRADLGKKLRHLLEIDYPIGASDHLVSEALYLDDPDGNGIEIYADRPSSGWNWANQEVEMATKPLDAQSLLAEAGKEKWMGIPEGTIMGHIHLHVANLKDAKNFYGDGLGFNLVSRYPQALFMSTGGYHHHLGLNTWNGIGAPPPKDNSVGLKQFSLIFAGEKERGDAASRLKEIGAEVTEDYKVKDPSGNLIQLNVI</sequence>
<dbReference type="CDD" id="cd07255">
    <property type="entry name" value="VOC_BsCatE_like_N"/>
    <property type="match status" value="1"/>
</dbReference>
<organism evidence="3 4">
    <name type="scientific">Neobacillus notoginsengisoli</name>
    <dbReference type="NCBI Taxonomy" id="1578198"/>
    <lineage>
        <taxon>Bacteria</taxon>
        <taxon>Bacillati</taxon>
        <taxon>Bacillota</taxon>
        <taxon>Bacilli</taxon>
        <taxon>Bacillales</taxon>
        <taxon>Bacillaceae</taxon>
        <taxon>Neobacillus</taxon>
    </lineage>
</organism>
<dbReference type="CDD" id="cd16359">
    <property type="entry name" value="VOC_BsCatE_like_C"/>
    <property type="match status" value="1"/>
</dbReference>
<feature type="domain" description="VOC" evidence="2">
    <location>
        <begin position="167"/>
        <end position="278"/>
    </location>
</feature>
<evidence type="ECO:0000256" key="1">
    <source>
        <dbReference type="ARBA" id="ARBA00022723"/>
    </source>
</evidence>
<dbReference type="Proteomes" id="UP000284416">
    <property type="component" value="Unassembled WGS sequence"/>
</dbReference>
<feature type="domain" description="VOC" evidence="2">
    <location>
        <begin position="10"/>
        <end position="125"/>
    </location>
</feature>
<reference evidence="3 4" key="1">
    <citation type="journal article" date="2017" name="Int. J. Syst. Evol. Microbiol.">
        <title>Bacillus notoginsengisoli sp. nov., a novel bacterium isolated from the rhizosphere of Panax notoginseng.</title>
        <authorList>
            <person name="Zhang M.Y."/>
            <person name="Cheng J."/>
            <person name="Cai Y."/>
            <person name="Zhang T.Y."/>
            <person name="Wu Y.Y."/>
            <person name="Manikprabhu D."/>
            <person name="Li W.J."/>
            <person name="Zhang Y.X."/>
        </authorList>
    </citation>
    <scope>NUCLEOTIDE SEQUENCE [LARGE SCALE GENOMIC DNA]</scope>
    <source>
        <strain evidence="3 4">JCM 30743</strain>
    </source>
</reference>
<dbReference type="InterPro" id="IPR004360">
    <property type="entry name" value="Glyas_Fos-R_dOase_dom"/>
</dbReference>
<evidence type="ECO:0000313" key="3">
    <source>
        <dbReference type="EMBL" id="RHW34880.1"/>
    </source>
</evidence>
<dbReference type="InterPro" id="IPR037523">
    <property type="entry name" value="VOC_core"/>
</dbReference>
<dbReference type="Pfam" id="PF00903">
    <property type="entry name" value="Glyoxalase"/>
    <property type="match status" value="2"/>
</dbReference>
<dbReference type="Gene3D" id="3.10.180.10">
    <property type="entry name" value="2,3-Dihydroxybiphenyl 1,2-Dioxygenase, domain 1"/>
    <property type="match status" value="2"/>
</dbReference>
<dbReference type="GO" id="GO:0004462">
    <property type="term" value="F:lactoylglutathione lyase activity"/>
    <property type="evidence" value="ECO:0007669"/>
    <property type="project" value="InterPro"/>
</dbReference>
<dbReference type="PANTHER" id="PTHR43279:SF1">
    <property type="entry name" value="CATECHOL-2,3-DIOXYGENASE"/>
    <property type="match status" value="1"/>
</dbReference>
<name>A0A417YN95_9BACI</name>
<comment type="caution">
    <text evidence="3">The sequence shown here is derived from an EMBL/GenBank/DDBJ whole genome shotgun (WGS) entry which is preliminary data.</text>
</comment>
<dbReference type="GO" id="GO:0046872">
    <property type="term" value="F:metal ion binding"/>
    <property type="evidence" value="ECO:0007669"/>
    <property type="project" value="UniProtKB-KW"/>
</dbReference>
<evidence type="ECO:0000313" key="4">
    <source>
        <dbReference type="Proteomes" id="UP000284416"/>
    </source>
</evidence>
<keyword evidence="1" id="KW-0479">Metal-binding</keyword>
<dbReference type="RefSeq" id="WP_118923610.1">
    <property type="nucleotide sequence ID" value="NZ_QWEG01000014.1"/>
</dbReference>
<dbReference type="OrthoDB" id="9792626at2"/>
<accession>A0A417YN95</accession>
<dbReference type="SUPFAM" id="SSF54593">
    <property type="entry name" value="Glyoxalase/Bleomycin resistance protein/Dihydroxybiphenyl dioxygenase"/>
    <property type="match status" value="2"/>
</dbReference>